<name>A0A9P4SDY1_9PEZI</name>
<accession>A0A9P4SDY1</accession>
<dbReference type="Pfam" id="PF07969">
    <property type="entry name" value="Amidohydro_3"/>
    <property type="match status" value="1"/>
</dbReference>
<organism evidence="2 3">
    <name type="scientific">Patellaria atrata CBS 101060</name>
    <dbReference type="NCBI Taxonomy" id="1346257"/>
    <lineage>
        <taxon>Eukaryota</taxon>
        <taxon>Fungi</taxon>
        <taxon>Dikarya</taxon>
        <taxon>Ascomycota</taxon>
        <taxon>Pezizomycotina</taxon>
        <taxon>Dothideomycetes</taxon>
        <taxon>Dothideomycetes incertae sedis</taxon>
        <taxon>Patellariales</taxon>
        <taxon>Patellariaceae</taxon>
        <taxon>Patellaria</taxon>
    </lineage>
</organism>
<dbReference type="AlphaFoldDB" id="A0A9P4SDY1"/>
<protein>
    <submittedName>
        <fullName evidence="2">Amidohydrolase 3</fullName>
    </submittedName>
</protein>
<keyword evidence="3" id="KW-1185">Reference proteome</keyword>
<dbReference type="Gene3D" id="3.20.20.140">
    <property type="entry name" value="Metal-dependent hydrolases"/>
    <property type="match status" value="1"/>
</dbReference>
<dbReference type="InterPro" id="IPR011059">
    <property type="entry name" value="Metal-dep_hydrolase_composite"/>
</dbReference>
<feature type="domain" description="Amidohydrolase 3" evidence="1">
    <location>
        <begin position="30"/>
        <end position="510"/>
    </location>
</feature>
<dbReference type="Gene3D" id="3.10.310.70">
    <property type="match status" value="1"/>
</dbReference>
<evidence type="ECO:0000313" key="2">
    <source>
        <dbReference type="EMBL" id="KAF2840052.1"/>
    </source>
</evidence>
<dbReference type="OrthoDB" id="3501663at2759"/>
<dbReference type="Proteomes" id="UP000799429">
    <property type="component" value="Unassembled WGS sequence"/>
</dbReference>
<dbReference type="CDD" id="cd01300">
    <property type="entry name" value="YtcJ_like"/>
    <property type="match status" value="1"/>
</dbReference>
<dbReference type="PANTHER" id="PTHR22642">
    <property type="entry name" value="IMIDAZOLONEPROPIONASE"/>
    <property type="match status" value="1"/>
</dbReference>
<dbReference type="InterPro" id="IPR032466">
    <property type="entry name" value="Metal_Hydrolase"/>
</dbReference>
<proteinExistence type="predicted"/>
<dbReference type="Gene3D" id="2.30.40.10">
    <property type="entry name" value="Urease, subunit C, domain 1"/>
    <property type="match status" value="1"/>
</dbReference>
<dbReference type="EMBL" id="MU006093">
    <property type="protein sequence ID" value="KAF2840052.1"/>
    <property type="molecule type" value="Genomic_DNA"/>
</dbReference>
<evidence type="ECO:0000259" key="1">
    <source>
        <dbReference type="Pfam" id="PF07969"/>
    </source>
</evidence>
<dbReference type="GO" id="GO:0016810">
    <property type="term" value="F:hydrolase activity, acting on carbon-nitrogen (but not peptide) bonds"/>
    <property type="evidence" value="ECO:0007669"/>
    <property type="project" value="InterPro"/>
</dbReference>
<sequence length="512" mass="55910">MIIENGQIMHIRSSDSSEIKKGSEEQGVDTQDLENRIVLPGFIDGHVHLLLFGQGLKKLSLRHCTSLSDIRATIRSYASANPQLKRILCTGWMRWMVDEEATAAALDDLDPRPILIDSKDLHSTWVNTQALRELGCLSSPDLPGGSFSRDADGNLTGQLHETCVTTIVWPYLARVASLQENLEALKAAFLAFLSAGYTGVIDMAMDEIAWSALQEYRQTSELPIRVAAHWLITPSLTEAENLSQVDRAIELYQQYNRETSPWCRIAGIKIITDGIIDGCTAALSKPYTSNGADPGPFWNFEQLAPLVRKADGAGLQIALHAIGDAAITMCINVLEQHASPGHRHRIEHLELASPEDAARLGRLGITASIQPVHADPAILRAWPSLLGDERCERAFAYTEFAEGGANLALGTDAPTAPNSAFENLYIATTRRSAREPALEDMVNEKFALGLEQAVRGATLGTAYSCFMEGETGSLEAGKQADFVLVDGVWEKDLLLGFKAVETWVGGRKVYEA</sequence>
<comment type="caution">
    <text evidence="2">The sequence shown here is derived from an EMBL/GenBank/DDBJ whole genome shotgun (WGS) entry which is preliminary data.</text>
</comment>
<dbReference type="InterPro" id="IPR013108">
    <property type="entry name" value="Amidohydro_3"/>
</dbReference>
<dbReference type="PANTHER" id="PTHR22642:SF20">
    <property type="entry name" value="AMIDOHYDROLASE 3 DOMAIN-CONTAINING PROTEIN"/>
    <property type="match status" value="1"/>
</dbReference>
<reference evidence="2" key="1">
    <citation type="journal article" date="2020" name="Stud. Mycol.">
        <title>101 Dothideomycetes genomes: a test case for predicting lifestyles and emergence of pathogens.</title>
        <authorList>
            <person name="Haridas S."/>
            <person name="Albert R."/>
            <person name="Binder M."/>
            <person name="Bloem J."/>
            <person name="Labutti K."/>
            <person name="Salamov A."/>
            <person name="Andreopoulos B."/>
            <person name="Baker S."/>
            <person name="Barry K."/>
            <person name="Bills G."/>
            <person name="Bluhm B."/>
            <person name="Cannon C."/>
            <person name="Castanera R."/>
            <person name="Culley D."/>
            <person name="Daum C."/>
            <person name="Ezra D."/>
            <person name="Gonzalez J."/>
            <person name="Henrissat B."/>
            <person name="Kuo A."/>
            <person name="Liang C."/>
            <person name="Lipzen A."/>
            <person name="Lutzoni F."/>
            <person name="Magnuson J."/>
            <person name="Mondo S."/>
            <person name="Nolan M."/>
            <person name="Ohm R."/>
            <person name="Pangilinan J."/>
            <person name="Park H.-J."/>
            <person name="Ramirez L."/>
            <person name="Alfaro M."/>
            <person name="Sun H."/>
            <person name="Tritt A."/>
            <person name="Yoshinaga Y."/>
            <person name="Zwiers L.-H."/>
            <person name="Turgeon B."/>
            <person name="Goodwin S."/>
            <person name="Spatafora J."/>
            <person name="Crous P."/>
            <person name="Grigoriev I."/>
        </authorList>
    </citation>
    <scope>NUCLEOTIDE SEQUENCE</scope>
    <source>
        <strain evidence="2">CBS 101060</strain>
    </source>
</reference>
<gene>
    <name evidence="2" type="ORF">M501DRAFT_1010269</name>
</gene>
<dbReference type="SUPFAM" id="SSF51556">
    <property type="entry name" value="Metallo-dependent hydrolases"/>
    <property type="match status" value="1"/>
</dbReference>
<dbReference type="InterPro" id="IPR033932">
    <property type="entry name" value="YtcJ-like"/>
</dbReference>
<evidence type="ECO:0000313" key="3">
    <source>
        <dbReference type="Proteomes" id="UP000799429"/>
    </source>
</evidence>
<dbReference type="SUPFAM" id="SSF51338">
    <property type="entry name" value="Composite domain of metallo-dependent hydrolases"/>
    <property type="match status" value="1"/>
</dbReference>